<evidence type="ECO:0000313" key="3">
    <source>
        <dbReference type="Proteomes" id="UP000324222"/>
    </source>
</evidence>
<reference evidence="2 3" key="1">
    <citation type="submission" date="2019-05" db="EMBL/GenBank/DDBJ databases">
        <title>Another draft genome of Portunus trituberculatus and its Hox gene families provides insights of decapod evolution.</title>
        <authorList>
            <person name="Jeong J.-H."/>
            <person name="Song I."/>
            <person name="Kim S."/>
            <person name="Choi T."/>
            <person name="Kim D."/>
            <person name="Ryu S."/>
            <person name="Kim W."/>
        </authorList>
    </citation>
    <scope>NUCLEOTIDE SEQUENCE [LARGE SCALE GENOMIC DNA]</scope>
    <source>
        <tissue evidence="2">Muscle</tissue>
    </source>
</reference>
<keyword evidence="3" id="KW-1185">Reference proteome</keyword>
<accession>A0A5B7H7H8</accession>
<protein>
    <submittedName>
        <fullName evidence="2">Uncharacterized protein</fullName>
    </submittedName>
</protein>
<comment type="caution">
    <text evidence="2">The sequence shown here is derived from an EMBL/GenBank/DDBJ whole genome shotgun (WGS) entry which is preliminary data.</text>
</comment>
<feature type="region of interest" description="Disordered" evidence="1">
    <location>
        <begin position="119"/>
        <end position="150"/>
    </location>
</feature>
<dbReference type="AlphaFoldDB" id="A0A5B7H7H8"/>
<name>A0A5B7H7H8_PORTR</name>
<proteinExistence type="predicted"/>
<feature type="compositionally biased region" description="Polar residues" evidence="1">
    <location>
        <begin position="131"/>
        <end position="140"/>
    </location>
</feature>
<evidence type="ECO:0000256" key="1">
    <source>
        <dbReference type="SAM" id="MobiDB-lite"/>
    </source>
</evidence>
<organism evidence="2 3">
    <name type="scientific">Portunus trituberculatus</name>
    <name type="common">Swimming crab</name>
    <name type="synonym">Neptunus trituberculatus</name>
    <dbReference type="NCBI Taxonomy" id="210409"/>
    <lineage>
        <taxon>Eukaryota</taxon>
        <taxon>Metazoa</taxon>
        <taxon>Ecdysozoa</taxon>
        <taxon>Arthropoda</taxon>
        <taxon>Crustacea</taxon>
        <taxon>Multicrustacea</taxon>
        <taxon>Malacostraca</taxon>
        <taxon>Eumalacostraca</taxon>
        <taxon>Eucarida</taxon>
        <taxon>Decapoda</taxon>
        <taxon>Pleocyemata</taxon>
        <taxon>Brachyura</taxon>
        <taxon>Eubrachyura</taxon>
        <taxon>Portunoidea</taxon>
        <taxon>Portunidae</taxon>
        <taxon>Portuninae</taxon>
        <taxon>Portunus</taxon>
    </lineage>
</organism>
<gene>
    <name evidence="2" type="ORF">E2C01_062292</name>
</gene>
<dbReference type="Proteomes" id="UP000324222">
    <property type="component" value="Unassembled WGS sequence"/>
</dbReference>
<dbReference type="EMBL" id="VSRR010027284">
    <property type="protein sequence ID" value="MPC68100.1"/>
    <property type="molecule type" value="Genomic_DNA"/>
</dbReference>
<sequence length="150" mass="17309">MKCDDSQNIKLLLATSNLHNLAARMAVMRGQVRKNISANKQKMKKTKIPKNIFVRVWDDEVSRLNRYVKKRKIIQSNMKRAQTPSNGMNRHSKATNLRRGMFMRFTSPGRTLQRSESHIFESRGGQHSGAAHNTSHSKLSPKQPVKEERR</sequence>
<evidence type="ECO:0000313" key="2">
    <source>
        <dbReference type="EMBL" id="MPC68100.1"/>
    </source>
</evidence>